<feature type="region of interest" description="Disordered" evidence="6">
    <location>
        <begin position="706"/>
        <end position="986"/>
    </location>
</feature>
<dbReference type="PANTHER" id="PTHR48041">
    <property type="entry name" value="ABC TRANSPORTER G FAMILY MEMBER 28"/>
    <property type="match status" value="1"/>
</dbReference>
<dbReference type="Proteomes" id="UP000284657">
    <property type="component" value="Unassembled WGS sequence"/>
</dbReference>
<feature type="transmembrane region" description="Helical" evidence="7">
    <location>
        <begin position="1780"/>
        <end position="1803"/>
    </location>
</feature>
<evidence type="ECO:0000259" key="8">
    <source>
        <dbReference type="PROSITE" id="PS50893"/>
    </source>
</evidence>
<feature type="transmembrane region" description="Helical" evidence="7">
    <location>
        <begin position="2543"/>
        <end position="2571"/>
    </location>
</feature>
<organism evidence="9 10">
    <name type="scientific">Phytophthora kernoviae</name>
    <dbReference type="NCBI Taxonomy" id="325452"/>
    <lineage>
        <taxon>Eukaryota</taxon>
        <taxon>Sar</taxon>
        <taxon>Stramenopiles</taxon>
        <taxon>Oomycota</taxon>
        <taxon>Peronosporomycetes</taxon>
        <taxon>Peronosporales</taxon>
        <taxon>Peronosporaceae</taxon>
        <taxon>Phytophthora</taxon>
    </lineage>
</organism>
<feature type="transmembrane region" description="Helical" evidence="7">
    <location>
        <begin position="1898"/>
        <end position="1922"/>
    </location>
</feature>
<dbReference type="InterPro" id="IPR013525">
    <property type="entry name" value="ABC2_TM"/>
</dbReference>
<feature type="compositionally biased region" description="Polar residues" evidence="6">
    <location>
        <begin position="111"/>
        <end position="144"/>
    </location>
</feature>
<evidence type="ECO:0000313" key="9">
    <source>
        <dbReference type="EMBL" id="RLN54095.1"/>
    </source>
</evidence>
<feature type="region of interest" description="Disordered" evidence="6">
    <location>
        <begin position="1052"/>
        <end position="1074"/>
    </location>
</feature>
<dbReference type="GO" id="GO:0016887">
    <property type="term" value="F:ATP hydrolysis activity"/>
    <property type="evidence" value="ECO:0007669"/>
    <property type="project" value="InterPro"/>
</dbReference>
<keyword evidence="5 7" id="KW-0472">Membrane</keyword>
<reference evidence="9 10" key="1">
    <citation type="submission" date="2018-07" db="EMBL/GenBank/DDBJ databases">
        <title>Genome sequencing of oomycete isolates from Chile give support for New Zealand origin for Phytophthora kernoviae and make available the first Nothophytophthora sp. genome.</title>
        <authorList>
            <person name="Studholme D.J."/>
            <person name="Sanfuentes E."/>
            <person name="Panda P."/>
            <person name="Hill R."/>
            <person name="Sambles C."/>
            <person name="Grant M."/>
            <person name="Williams N.M."/>
            <person name="Mcdougal R.L."/>
        </authorList>
    </citation>
    <scope>NUCLEOTIDE SEQUENCE [LARGE SCALE GENOMIC DNA]</scope>
    <source>
        <strain evidence="9">Chile7</strain>
    </source>
</reference>
<accession>A0A3R7IW32</accession>
<feature type="compositionally biased region" description="Low complexity" evidence="6">
    <location>
        <begin position="955"/>
        <end position="964"/>
    </location>
</feature>
<evidence type="ECO:0000256" key="7">
    <source>
        <dbReference type="SAM" id="Phobius"/>
    </source>
</evidence>
<dbReference type="PANTHER" id="PTHR48041:SF139">
    <property type="entry name" value="PROTEIN SCARLET"/>
    <property type="match status" value="1"/>
</dbReference>
<dbReference type="PROSITE" id="PS50893">
    <property type="entry name" value="ABC_TRANSPORTER_2"/>
    <property type="match status" value="2"/>
</dbReference>
<feature type="compositionally biased region" description="Basic and acidic residues" evidence="6">
    <location>
        <begin position="1270"/>
        <end position="1286"/>
    </location>
</feature>
<evidence type="ECO:0000256" key="3">
    <source>
        <dbReference type="ARBA" id="ARBA00022692"/>
    </source>
</evidence>
<dbReference type="InterPro" id="IPR003439">
    <property type="entry name" value="ABC_transporter-like_ATP-bd"/>
</dbReference>
<dbReference type="GO" id="GO:0005524">
    <property type="term" value="F:ATP binding"/>
    <property type="evidence" value="ECO:0007669"/>
    <property type="project" value="InterPro"/>
</dbReference>
<evidence type="ECO:0000313" key="10">
    <source>
        <dbReference type="Proteomes" id="UP000284657"/>
    </source>
</evidence>
<feature type="transmembrane region" description="Helical" evidence="7">
    <location>
        <begin position="2016"/>
        <end position="2037"/>
    </location>
</feature>
<feature type="transmembrane region" description="Helical" evidence="7">
    <location>
        <begin position="2728"/>
        <end position="2746"/>
    </location>
</feature>
<gene>
    <name evidence="9" type="ORF">BBJ29_006575</name>
</gene>
<dbReference type="InterPro" id="IPR050352">
    <property type="entry name" value="ABCG_transporters"/>
</dbReference>
<dbReference type="EMBL" id="MBAD02001507">
    <property type="protein sequence ID" value="RLN54095.1"/>
    <property type="molecule type" value="Genomic_DNA"/>
</dbReference>
<feature type="region of interest" description="Disordered" evidence="6">
    <location>
        <begin position="1366"/>
        <end position="1388"/>
    </location>
</feature>
<feature type="region of interest" description="Disordered" evidence="6">
    <location>
        <begin position="386"/>
        <end position="407"/>
    </location>
</feature>
<evidence type="ECO:0000256" key="5">
    <source>
        <dbReference type="ARBA" id="ARBA00023136"/>
    </source>
</evidence>
<feature type="compositionally biased region" description="Low complexity" evidence="6">
    <location>
        <begin position="1111"/>
        <end position="1124"/>
    </location>
</feature>
<sequence>MADPSQLQDEVSETQTDLGTSSHSTRAALLKRNRHLQDTQMSSPAGFGGLGTRQFLQKQLMTPGSATSATSASSFEEGASYDGFSDAGTPGTDDGLANSGTQHKFFVRAGTSESAEGSETTQYVARTASKQPTKRLSSPSRQSLARRLMSTSTETHGMVENEEITRSVDIVEDESSDLPPDEVLTNLVVKRVPSLNISGMQTTGESVPLSPRQSMKVTRRIVASPRKTIRRRVIRTAGKDGKVHEVVQYVNAEGQVVENPGANFFDEGVTSETSMTLSGQTPTTRRISSPAQRLRRVVVRRTGADGQVHEEVQYMDADGNVVKSDGTEGSTIMTNTSVSTPGLTATTRIVTPSKLTRRTIRRTGVDGQVHEVVQYLDANGNIVRTEGDDSNAIESTSTSTSSTSMTVTPSKRICRVIVRRTGADGQVHEEVQFMDADGNVVQSNGSALVKTTGTDGTTSSSSTSDLATVARRVVLPAQTLRRVVIRRTGVDGQVHEEVQHLDADGNVVSSEGSALPSSGTIQAEENITEDPSEASSRRKVSAYRLVRRMVVGKDGNRVAVDQYVDSDGQVVEGEEGALVRTSSFAGSVSSVTSDSSAGGSTRRTITRRVVTPGRVVRRSTDYFAEDGIASSLDVPSTGDEEGKASIPTNEAVLAESFSLPVQDPSDYENALPTAVASDVTAALVGNQKPVNNDGGIASEQTKYQPDVAGDASSAPEATLSSVGDSAPAHESQELKPLSTSATSSEIIQESSENPQHPRRNSGGGFWGFFGRSEDEPEEQVLKQSSMDKSVSPAAALSGMSAEAQQQLPSAEDNSHEETQGSSPDTVETSEGNPNPTPATVALVSDAEAAITSEVTSSHMQSPKRDDAHPVSAAGITTDAALASQEPIGKPEGQPTNDRRGDKQIQDVTTSPEQPVEDNSAPADAVTTTSPTTEEVVEESRGGFWGFFGKTEPEEAPATTSTASEIHIQDTHKPAAAGPAPEEGTDVAVTTADVSSLSNATQTNHTVDEARQEVPVSSNYEMKSPEGMMSYVITDPDEDKEPLPAVEDMRASIDDAPVSEQMAKATTSPDDSDEAPVGVAAIVGIPAALIVGNALPNREANLKHPEPHRDAPASPAAPTSATSPAKDLVVDTSAAPMITENSEEEEAASSGSQRKAGRSIWTFWGGRDQDKTRSPLSGNKEPKQDESHQIAPNVQRSGSTPTPSVDEAVAAQTEFGAATEVTQTTIVVDEEEGSALVSSPPADENRDSVVIPVVATATVADVEEVANSQEPSERENTDRNGNKKENPPKGFWGLFGKKGKSEEKELPYEAAAASTAAAAAGSAGNPDIISYGHEGEESKIPAGQAHTEPMVADGHDTVQFERVRRSIPSEGTPKHAAAPTAVPGKPIRDSDRRTTLLIDGAEPDVELDEHYVQISSPKHGAHAPHDEGLWAVRPCSIAWNKLQLNRQNWKNAPEGAISSGNNEAVLNDVSGSVKAGEFLVITGPSKDESLALLSCLAGYEDAMGGSVTVNGRKWNEKMDRYIAYVMRENLFYETLTVHEHLLIQAQLRMRRTHTDEMCLQRVETVIEDMGLTHCRDELIGGGISLRGISRGESKLLALATALLTNPSILLVEEPTDGLDTFSAEKIVAKLRWLAFEKGLTVAVTLHHPSSHFYGLFDVLYLVADGSCVYDGKASDCVAYFSTIGYQCPEYMSPMDYFLLQMVVGDHGSDDEGVARVEMLKRQWSDRNAAVYAENEARATAATENAVVDAYDQKNHYYHMSCCGQLWLLWARHVRRLSRYGFVFWWHMLAALLIGVVFGLVYLQLDLNDQKGIQNFAGSFFYIVVVQMLLSAYRTFVFMPRETAIALRERHEYRGGWYHLLCWYFTKIIAELPALIILSIVLFAPVFLLVGIEHGFKTYVYMQIVIVLAGWAVIGLGFLALGVLRKVALAVIVYSVLLVLFVIFGGLLINVTDVPDWLVWLHYISPVKYGYEALMKIFWKRIDTIICDWTDPNCVAFTGDGVLKYYSMENRSALGDSLILLAICLGLFFVAFWFLLFLAKKRVSGLEWRYDWTFKGPLGGRKQRIGNAMLAQKEGAVGSSVGKFIGRKSHHSSSAPAERSAVADSDASLNHYICVETPRVGSQGICDAASITLGWSSLWLKVSVGKNSEVDGEKQHQQYLINGASGSAKCGELVLITGPSSESNMALLESLGGLQKRVIGKITMNGVLASAQKIADRSVFIPRDDLFYETLTVEEHLKFQAQLCISKSGEGCGLCCGSNDGELEAERVEMALEEMELVSKRHMLIRYLSPADVKLLAVAMSLLSNPSILLIEEPTHALDFYSSQRVVLKLRQLAREGRTVVVTMAHPSSHEYALFDVLYLLADGAGVYHGKVREAVPYFASLGYQCPQYMSPVDYFVRQVTPRNDQEDGQVTLFKEAWSTRYSGMLCLDDDDRGEEALAGVAGQQQRVNCCSQLSLLFRRHVLRLTRYHVVFGWHALWVIILGVIFGLIFLQLDLDDQQDIQNWAGAFFFIIVLQMLVIAYRTFVFLPHEMAIAEREHSGGKYYLVCWFLTKVFAELPALLILSILLFVPAYLLIGIGHGFKVYFYMQLVMWLAGWSAAGLATVLMGLFRHLRVAVIVYALLVILFVVFGGLLVNVDDVPDYLIWLHYISPVKYAYEALMKLFWGRIGLLACGESDGSGSGSTTFATVGDDSSFSMSGSGSADDGCIAHSGHEVLEHYNMDSSRTARSDTIILLEIAVLYFFIGYAFLSLRWRRYKTRQTQHPSKSSIN</sequence>
<feature type="region of interest" description="Disordered" evidence="6">
    <location>
        <begin position="1259"/>
        <end position="1306"/>
    </location>
</feature>
<protein>
    <recommendedName>
        <fullName evidence="8">ABC transporter domain-containing protein</fullName>
    </recommendedName>
</protein>
<feature type="transmembrane region" description="Helical" evidence="7">
    <location>
        <begin position="2583"/>
        <end position="2607"/>
    </location>
</feature>
<feature type="region of interest" description="Disordered" evidence="6">
    <location>
        <begin position="1"/>
        <end position="144"/>
    </location>
</feature>
<keyword evidence="2" id="KW-0813">Transport</keyword>
<feature type="compositionally biased region" description="Low complexity" evidence="6">
    <location>
        <begin position="64"/>
        <end position="80"/>
    </location>
</feature>
<dbReference type="GO" id="GO:0016020">
    <property type="term" value="C:membrane"/>
    <property type="evidence" value="ECO:0007669"/>
    <property type="project" value="UniProtKB-SubCell"/>
</dbReference>
<feature type="transmembrane region" description="Helical" evidence="7">
    <location>
        <begin position="1929"/>
        <end position="1949"/>
    </location>
</feature>
<dbReference type="Pfam" id="PF00005">
    <property type="entry name" value="ABC_tran"/>
    <property type="match status" value="2"/>
</dbReference>
<feature type="transmembrane region" description="Helical" evidence="7">
    <location>
        <begin position="1858"/>
        <end position="1886"/>
    </location>
</feature>
<feature type="domain" description="ABC transporter" evidence="8">
    <location>
        <begin position="1443"/>
        <end position="1688"/>
    </location>
</feature>
<evidence type="ECO:0000256" key="4">
    <source>
        <dbReference type="ARBA" id="ARBA00022989"/>
    </source>
</evidence>
<keyword evidence="4 7" id="KW-1133">Transmembrane helix</keyword>
<dbReference type="Pfam" id="PF19055">
    <property type="entry name" value="ABC2_membrane_7"/>
    <property type="match status" value="1"/>
</dbReference>
<evidence type="ECO:0000256" key="6">
    <source>
        <dbReference type="SAM" id="MobiDB-lite"/>
    </source>
</evidence>
<comment type="subcellular location">
    <subcellularLocation>
        <location evidence="1">Membrane</location>
        <topology evidence="1">Multi-pass membrane protein</topology>
    </subcellularLocation>
</comment>
<feature type="compositionally biased region" description="Low complexity" evidence="6">
    <location>
        <begin position="395"/>
        <end position="407"/>
    </location>
</feature>
<feature type="region of interest" description="Disordered" evidence="6">
    <location>
        <begin position="507"/>
        <end position="535"/>
    </location>
</feature>
<feature type="transmembrane region" description="Helical" evidence="7">
    <location>
        <begin position="2614"/>
        <end position="2634"/>
    </location>
</feature>
<dbReference type="InterPro" id="IPR027417">
    <property type="entry name" value="P-loop_NTPase"/>
</dbReference>
<dbReference type="SUPFAM" id="SSF52540">
    <property type="entry name" value="P-loop containing nucleoside triphosphate hydrolases"/>
    <property type="match status" value="2"/>
</dbReference>
<dbReference type="Gene3D" id="3.40.50.300">
    <property type="entry name" value="P-loop containing nucleotide triphosphate hydrolases"/>
    <property type="match status" value="2"/>
</dbReference>
<feature type="compositionally biased region" description="Low complexity" evidence="6">
    <location>
        <begin position="919"/>
        <end position="933"/>
    </location>
</feature>
<name>A0A3R7IW32_9STRA</name>
<comment type="caution">
    <text evidence="9">The sequence shown here is derived from an EMBL/GenBank/DDBJ whole genome shotgun (WGS) entry which is preliminary data.</text>
</comment>
<feature type="compositionally biased region" description="Polar residues" evidence="6">
    <location>
        <begin position="737"/>
        <end position="754"/>
    </location>
</feature>
<feature type="compositionally biased region" description="Polar residues" evidence="6">
    <location>
        <begin position="1"/>
        <end position="25"/>
    </location>
</feature>
<dbReference type="Pfam" id="PF01061">
    <property type="entry name" value="ABC2_membrane"/>
    <property type="match status" value="2"/>
</dbReference>
<feature type="compositionally biased region" description="Polar residues" evidence="6">
    <location>
        <begin position="507"/>
        <end position="525"/>
    </location>
</feature>
<feature type="transmembrane region" description="Helical" evidence="7">
    <location>
        <begin position="1815"/>
        <end position="1837"/>
    </location>
</feature>
<dbReference type="InterPro" id="IPR043926">
    <property type="entry name" value="ABCG_dom"/>
</dbReference>
<feature type="compositionally biased region" description="Polar residues" evidence="6">
    <location>
        <begin position="819"/>
        <end position="833"/>
    </location>
</feature>
<feature type="transmembrane region" description="Helical" evidence="7">
    <location>
        <begin position="2502"/>
        <end position="2522"/>
    </location>
</feature>
<proteinExistence type="predicted"/>
<feature type="region of interest" description="Disordered" evidence="6">
    <location>
        <begin position="1098"/>
        <end position="1205"/>
    </location>
</feature>
<feature type="compositionally biased region" description="Polar residues" evidence="6">
    <location>
        <begin position="1189"/>
        <end position="1202"/>
    </location>
</feature>
<evidence type="ECO:0000256" key="1">
    <source>
        <dbReference type="ARBA" id="ARBA00004141"/>
    </source>
</evidence>
<feature type="transmembrane region" description="Helical" evidence="7">
    <location>
        <begin position="2466"/>
        <end position="2490"/>
    </location>
</feature>
<dbReference type="GO" id="GO:0140359">
    <property type="term" value="F:ABC-type transporter activity"/>
    <property type="evidence" value="ECO:0007669"/>
    <property type="project" value="InterPro"/>
</dbReference>
<keyword evidence="3 7" id="KW-0812">Transmembrane</keyword>
<feature type="compositionally biased region" description="Basic and acidic residues" evidence="6">
    <location>
        <begin position="1099"/>
        <end position="1110"/>
    </location>
</feature>
<feature type="domain" description="ABC transporter" evidence="8">
    <location>
        <begin position="2143"/>
        <end position="2386"/>
    </location>
</feature>
<evidence type="ECO:0000256" key="2">
    <source>
        <dbReference type="ARBA" id="ARBA00022448"/>
    </source>
</evidence>